<sequence length="370" mass="42753">MKTITSAEFERVIQKYSDPSYEYSAAYKLNTFICNPSRSEDLVHEAIINAICDVMRLHPERTLTLKYTVHIARNIKLEHIFQREFHVPITLLRAGYAFERHKAEIRSLGHVVTDDTEAEIWDEAVKTINNKQRIDYKEGKRKTTRYLPLHNGIYESGIHSTCGGLKAWKETKAALSGKSLKYLNRKEREIMDRYTGSYKNANPEVACLTEFKPNMQWLYEHDVTYKQAQAMLKRIIDGEIIQPGVDPQELKTLFASVRPKPNLRQSIELVVLDHQVADYLVAKHPNLRADAILNREGMTLRNARTGLAYEQKLFQYPGVESQSVWDQECQRLNLKTRPRGAQVGSKGYQKYRDQANQLVATIRAIIIQDE</sequence>
<comment type="caution">
    <text evidence="1">The sequence shown here is derived from an EMBL/GenBank/DDBJ whole genome shotgun (WGS) entry which is preliminary data.</text>
</comment>
<dbReference type="Proteomes" id="UP000216004">
    <property type="component" value="Unassembled WGS sequence"/>
</dbReference>
<accession>A0A261ESM4</accession>
<proteinExistence type="predicted"/>
<evidence type="ECO:0000313" key="1">
    <source>
        <dbReference type="EMBL" id="OZG49870.1"/>
    </source>
</evidence>
<evidence type="ECO:0000313" key="2">
    <source>
        <dbReference type="Proteomes" id="UP000216004"/>
    </source>
</evidence>
<protein>
    <submittedName>
        <fullName evidence="1">Uncharacterized protein</fullName>
    </submittedName>
</protein>
<name>A0A261ESM4_9BIFI</name>
<reference evidence="1 2" key="1">
    <citation type="journal article" date="2017" name="BMC Genomics">
        <title>Comparative genomic and phylogenomic analyses of the Bifidobacteriaceae family.</title>
        <authorList>
            <person name="Lugli G.A."/>
            <person name="Milani C."/>
            <person name="Turroni F."/>
            <person name="Duranti S."/>
            <person name="Mancabelli L."/>
            <person name="Mangifesta M."/>
            <person name="Ferrario C."/>
            <person name="Modesto M."/>
            <person name="Mattarelli P."/>
            <person name="Jiri K."/>
            <person name="van Sinderen D."/>
            <person name="Ventura M."/>
        </authorList>
    </citation>
    <scope>NUCLEOTIDE SEQUENCE [LARGE SCALE GENOMIC DNA]</scope>
    <source>
        <strain evidence="1 2">DSM 22924</strain>
    </source>
</reference>
<gene>
    <name evidence="1" type="ORF">BOCO_0387</name>
</gene>
<dbReference type="RefSeq" id="WP_094722433.1">
    <property type="nucleotide sequence ID" value="NZ_MWWS01000004.1"/>
</dbReference>
<keyword evidence="2" id="KW-1185">Reference proteome</keyword>
<dbReference type="AlphaFoldDB" id="A0A261ESM4"/>
<organism evidence="1 2">
    <name type="scientific">Bombiscardovia coagulans</name>
    <dbReference type="NCBI Taxonomy" id="686666"/>
    <lineage>
        <taxon>Bacteria</taxon>
        <taxon>Bacillati</taxon>
        <taxon>Actinomycetota</taxon>
        <taxon>Actinomycetes</taxon>
        <taxon>Bifidobacteriales</taxon>
        <taxon>Bifidobacteriaceae</taxon>
        <taxon>Bombiscardovia</taxon>
    </lineage>
</organism>
<dbReference type="EMBL" id="MWWS01000004">
    <property type="protein sequence ID" value="OZG49870.1"/>
    <property type="molecule type" value="Genomic_DNA"/>
</dbReference>